<dbReference type="AlphaFoldDB" id="A0A174EI60"/>
<dbReference type="GO" id="GO:0005886">
    <property type="term" value="C:plasma membrane"/>
    <property type="evidence" value="ECO:0007669"/>
    <property type="project" value="UniProtKB-SubCell"/>
</dbReference>
<evidence type="ECO:0000256" key="8">
    <source>
        <dbReference type="ARBA" id="ARBA00022989"/>
    </source>
</evidence>
<gene>
    <name evidence="13" type="primary">pbpA_2</name>
    <name evidence="13" type="ORF">ERS852394_02059</name>
</gene>
<comment type="subcellular location">
    <subcellularLocation>
        <location evidence="2">Cell membrane</location>
    </subcellularLocation>
    <subcellularLocation>
        <location evidence="1">Membrane</location>
        <topology evidence="1">Single-pass membrane protein</topology>
    </subcellularLocation>
</comment>
<name>A0A174EI60_9FIRM</name>
<keyword evidence="9" id="KW-0472">Membrane</keyword>
<keyword evidence="5" id="KW-0812">Transmembrane</keyword>
<keyword evidence="7" id="KW-0573">Peptidoglycan synthesis</keyword>
<dbReference type="RefSeq" id="WP_022389346.1">
    <property type="nucleotide sequence ID" value="NZ_CYZD01000009.1"/>
</dbReference>
<evidence type="ECO:0000256" key="3">
    <source>
        <dbReference type="ARBA" id="ARBA00007171"/>
    </source>
</evidence>
<evidence type="ECO:0000256" key="1">
    <source>
        <dbReference type="ARBA" id="ARBA00004167"/>
    </source>
</evidence>
<evidence type="ECO:0000256" key="4">
    <source>
        <dbReference type="ARBA" id="ARBA00022475"/>
    </source>
</evidence>
<keyword evidence="4" id="KW-1003">Cell membrane</keyword>
<evidence type="ECO:0000256" key="10">
    <source>
        <dbReference type="ARBA" id="ARBA00023316"/>
    </source>
</evidence>
<evidence type="ECO:0000256" key="6">
    <source>
        <dbReference type="ARBA" id="ARBA00022960"/>
    </source>
</evidence>
<dbReference type="Pfam" id="PF00905">
    <property type="entry name" value="Transpeptidase"/>
    <property type="match status" value="1"/>
</dbReference>
<evidence type="ECO:0000259" key="11">
    <source>
        <dbReference type="Pfam" id="PF00905"/>
    </source>
</evidence>
<dbReference type="InterPro" id="IPR005311">
    <property type="entry name" value="PBP_dimer"/>
</dbReference>
<evidence type="ECO:0000256" key="7">
    <source>
        <dbReference type="ARBA" id="ARBA00022984"/>
    </source>
</evidence>
<dbReference type="GO" id="GO:0071555">
    <property type="term" value="P:cell wall organization"/>
    <property type="evidence" value="ECO:0007669"/>
    <property type="project" value="UniProtKB-KW"/>
</dbReference>
<dbReference type="Gene3D" id="3.40.710.10">
    <property type="entry name" value="DD-peptidase/beta-lactamase superfamily"/>
    <property type="match status" value="1"/>
</dbReference>
<evidence type="ECO:0000256" key="5">
    <source>
        <dbReference type="ARBA" id="ARBA00022692"/>
    </source>
</evidence>
<dbReference type="GO" id="GO:0008658">
    <property type="term" value="F:penicillin binding"/>
    <property type="evidence" value="ECO:0007669"/>
    <property type="project" value="InterPro"/>
</dbReference>
<sequence length="969" mass="107598">MGIKIKKIIKKIQLKRTTVLLLVFILMAFVLVRQLFDLQIIQGENYINEFQTRTTKTRVLKSTRGNIYDKNNKLIASNVLSYSLTFEDNGTYDSTRQKNLTLNGVAYKVLKILAENGDQLSNSFHIKLDKDGNYAFDVKEGFTLSRFKADIYGHALIDDLTEDEAAATAEDMVAYLSGNKGFSIVLYGDDAYTDEELKKYGLPKELTKQEVLDIAIMRYELSTNSFQKYMAVTIATNVSESTVAAVMENQNELQGIDVLEDSVRQYVDDESMGPLLGYTGRASSEELESLKKENPDYSNDAIVGKAGIEQYMELELQGKDGQETVTVDNLGKVLKIDDNTTVEPVAGNDVYLSVDADWQSAIYQILKQRVAGILLNKIEAVKEYDYKGENDASRIIIPIYDVYNALIANSVIDIDKFSREEASDTEKNLYAKFQQKQQEVFDTITNRLTSSDPPAYKDESTEVQEYLTYICDTVLRDTLGVIDKNEVDTSDATYQAWANDQSISLKDYLNYAASQNWIDISVISPKGEYLDSEEIYQALTSYIIDYLKTDTGFSKLLYKYLLMNDQITGQDICLVLYEQGVLSKEDDCYANLASGAMSAYDFMINKISNLEIEPAQLALAPCSASAVITDAKTGKVLACVSYPGYDNNRLSNNMDTSYYTKLALDKSSPFFNKATQQTTAPGSTLKLLSAVTGMMEGVIDDDTYFDCTGEFDLVTPSIFCWNKQGHGSLEITGAIEQSCNYFFNMVGFLAGKNSDGDFSENLSLTKLQKYASEFNLDKKTGIEISEASPHVSDSKAVPSYIGQGNHLFTTSQLARYATALATSGTVYDLSLLDKVTDSQGKTLKEYGSSVVNQMSDVPDNVWNDIHEGMRRVVLTHEQFNGLGVTLSGKTGTAELDIYHPNHGLFIGYTTSSDTSEPEYSIAVRIANGYTSGNACLTANDILKYIYNLADEDTILTGYASSDTSNTSND</sequence>
<dbReference type="Gene3D" id="3.90.1310.10">
    <property type="entry name" value="Penicillin-binding protein 2a (Domain 2)"/>
    <property type="match status" value="1"/>
</dbReference>
<comment type="similarity">
    <text evidence="3">Belongs to the transpeptidase family.</text>
</comment>
<dbReference type="InterPro" id="IPR012338">
    <property type="entry name" value="Beta-lactam/transpept-like"/>
</dbReference>
<feature type="domain" description="Penicillin-binding protein dimerisation" evidence="12">
    <location>
        <begin position="61"/>
        <end position="335"/>
    </location>
</feature>
<keyword evidence="6" id="KW-0133">Cell shape</keyword>
<keyword evidence="8" id="KW-1133">Transmembrane helix</keyword>
<dbReference type="GO" id="GO:0071972">
    <property type="term" value="F:peptidoglycan L,D-transpeptidase activity"/>
    <property type="evidence" value="ECO:0007669"/>
    <property type="project" value="TreeGrafter"/>
</dbReference>
<evidence type="ECO:0000256" key="9">
    <source>
        <dbReference type="ARBA" id="ARBA00023136"/>
    </source>
</evidence>
<dbReference type="PANTHER" id="PTHR30627:SF2">
    <property type="entry name" value="PEPTIDOGLYCAN D,D-TRANSPEPTIDASE MRDA"/>
    <property type="match status" value="1"/>
</dbReference>
<dbReference type="PANTHER" id="PTHR30627">
    <property type="entry name" value="PEPTIDOGLYCAN D,D-TRANSPEPTIDASE"/>
    <property type="match status" value="1"/>
</dbReference>
<dbReference type="GO" id="GO:0009252">
    <property type="term" value="P:peptidoglycan biosynthetic process"/>
    <property type="evidence" value="ECO:0007669"/>
    <property type="project" value="UniProtKB-KW"/>
</dbReference>
<protein>
    <submittedName>
        <fullName evidence="13">Penicillin-binding protein A</fullName>
    </submittedName>
</protein>
<dbReference type="SUPFAM" id="SSF56601">
    <property type="entry name" value="beta-lactamase/transpeptidase-like"/>
    <property type="match status" value="1"/>
</dbReference>
<reference evidence="13 14" key="1">
    <citation type="submission" date="2015-09" db="EMBL/GenBank/DDBJ databases">
        <authorList>
            <consortium name="Pathogen Informatics"/>
        </authorList>
    </citation>
    <scope>NUCLEOTIDE SEQUENCE [LARGE SCALE GENOMIC DNA]</scope>
    <source>
        <strain evidence="13 14">2789STDY5608837</strain>
    </source>
</reference>
<dbReference type="GO" id="GO:0008360">
    <property type="term" value="P:regulation of cell shape"/>
    <property type="evidence" value="ECO:0007669"/>
    <property type="project" value="UniProtKB-KW"/>
</dbReference>
<evidence type="ECO:0000313" key="13">
    <source>
        <dbReference type="EMBL" id="CUO37564.1"/>
    </source>
</evidence>
<feature type="domain" description="Penicillin-binding protein transpeptidase" evidence="11">
    <location>
        <begin position="625"/>
        <end position="933"/>
    </location>
</feature>
<dbReference type="InterPro" id="IPR001460">
    <property type="entry name" value="PCN-bd_Tpept"/>
</dbReference>
<organism evidence="13 14">
    <name type="scientific">Blautia obeum</name>
    <dbReference type="NCBI Taxonomy" id="40520"/>
    <lineage>
        <taxon>Bacteria</taxon>
        <taxon>Bacillati</taxon>
        <taxon>Bacillota</taxon>
        <taxon>Clostridia</taxon>
        <taxon>Lachnospirales</taxon>
        <taxon>Lachnospiraceae</taxon>
        <taxon>Blautia</taxon>
    </lineage>
</organism>
<proteinExistence type="inferred from homology"/>
<dbReference type="Pfam" id="PF03717">
    <property type="entry name" value="PBP_dimer"/>
    <property type="match status" value="1"/>
</dbReference>
<keyword evidence="10" id="KW-0961">Cell wall biogenesis/degradation</keyword>
<evidence type="ECO:0000256" key="2">
    <source>
        <dbReference type="ARBA" id="ARBA00004236"/>
    </source>
</evidence>
<dbReference type="SUPFAM" id="SSF56519">
    <property type="entry name" value="Penicillin binding protein dimerisation domain"/>
    <property type="match status" value="1"/>
</dbReference>
<dbReference type="EMBL" id="CYZD01000009">
    <property type="protein sequence ID" value="CUO37564.1"/>
    <property type="molecule type" value="Genomic_DNA"/>
</dbReference>
<dbReference type="InterPro" id="IPR050515">
    <property type="entry name" value="Beta-lactam/transpept"/>
</dbReference>
<evidence type="ECO:0000313" key="14">
    <source>
        <dbReference type="Proteomes" id="UP000095409"/>
    </source>
</evidence>
<dbReference type="Proteomes" id="UP000095409">
    <property type="component" value="Unassembled WGS sequence"/>
</dbReference>
<evidence type="ECO:0000259" key="12">
    <source>
        <dbReference type="Pfam" id="PF03717"/>
    </source>
</evidence>
<accession>A0A174EI60</accession>
<dbReference type="InterPro" id="IPR036138">
    <property type="entry name" value="PBP_dimer_sf"/>
</dbReference>